<feature type="domain" description="DUF4179" evidence="2">
    <location>
        <begin position="59"/>
        <end position="117"/>
    </location>
</feature>
<dbReference type="InterPro" id="IPR025436">
    <property type="entry name" value="DUF4179"/>
</dbReference>
<evidence type="ECO:0000259" key="2">
    <source>
        <dbReference type="Pfam" id="PF13786"/>
    </source>
</evidence>
<dbReference type="InterPro" id="IPR040680">
    <property type="entry name" value="DUF5643"/>
</dbReference>
<feature type="domain" description="DUF5643" evidence="3">
    <location>
        <begin position="205"/>
        <end position="316"/>
    </location>
</feature>
<gene>
    <name evidence="4" type="ORF">J2S07_002547</name>
</gene>
<evidence type="ECO:0000259" key="3">
    <source>
        <dbReference type="Pfam" id="PF18705"/>
    </source>
</evidence>
<evidence type="ECO:0000313" key="4">
    <source>
        <dbReference type="EMBL" id="MDQ0156228.1"/>
    </source>
</evidence>
<keyword evidence="1" id="KW-0472">Membrane</keyword>
<feature type="transmembrane region" description="Helical" evidence="1">
    <location>
        <begin position="44"/>
        <end position="63"/>
    </location>
</feature>
<evidence type="ECO:0008006" key="6">
    <source>
        <dbReference type="Google" id="ProtNLM"/>
    </source>
</evidence>
<keyword evidence="1" id="KW-1133">Transmembrane helix</keyword>
<sequence length="418" mass="48060">MEERLDEYRKRLDKEEIPADLLDHAIEAGVQMARQEQKRRPRRIWILSVAMVAILLVGFSSIGKIMELIQHDKGLMSAVEHEYYEEIGVSEKKNGIEFVIEGAIADEKGLVLFYTIKTDEKQTNISFEDIDLKVLDEGKINPSSISSGGLHKRENSKKSSSGMLEFFFRDNLTSREFQLKTAVKGDGVRENFSLNFSLTKEIRMKKVYPLNKTVVIEGQKIDFVEATIFPLRVAIHLKIDPNNTKELLEIEDMRLVDEHGEVWSKILNGTTRTGVTEHEFIYYLQSNYFKEPKELYLAFGKIQAVDKEYREVVIDTEQMKILKQPPGNRLKGLEIYGGDIRMKLYTEKEFPYGIFSEVVDGKGNTVDITSNYMSSRRDEGYTLSGVTIPDLKSYPNPISLKLSFFPEWIIGDEKIKIK</sequence>
<proteinExistence type="predicted"/>
<keyword evidence="1" id="KW-0812">Transmembrane</keyword>
<dbReference type="Gene3D" id="2.60.40.1630">
    <property type="entry name" value="bacillus anthracis domain"/>
    <property type="match status" value="1"/>
</dbReference>
<dbReference type="RefSeq" id="WP_307150749.1">
    <property type="nucleotide sequence ID" value="NZ_JAUSTU010000011.1"/>
</dbReference>
<accession>A0ABT9V5K1</accession>
<organism evidence="4 5">
    <name type="scientific">Anoxybacillus andreesenii</name>
    <dbReference type="NCBI Taxonomy" id="1325932"/>
    <lineage>
        <taxon>Bacteria</taxon>
        <taxon>Bacillati</taxon>
        <taxon>Bacillota</taxon>
        <taxon>Bacilli</taxon>
        <taxon>Bacillales</taxon>
        <taxon>Anoxybacillaceae</taxon>
        <taxon>Anoxybacillus</taxon>
    </lineage>
</organism>
<evidence type="ECO:0000313" key="5">
    <source>
        <dbReference type="Proteomes" id="UP001231362"/>
    </source>
</evidence>
<dbReference type="Pfam" id="PF18705">
    <property type="entry name" value="DUF5643"/>
    <property type="match status" value="1"/>
</dbReference>
<protein>
    <recommendedName>
        <fullName evidence="6">DUF4179 domain-containing protein</fullName>
    </recommendedName>
</protein>
<dbReference type="EMBL" id="JAUSTU010000011">
    <property type="protein sequence ID" value="MDQ0156228.1"/>
    <property type="molecule type" value="Genomic_DNA"/>
</dbReference>
<comment type="caution">
    <text evidence="4">The sequence shown here is derived from an EMBL/GenBank/DDBJ whole genome shotgun (WGS) entry which is preliminary data.</text>
</comment>
<dbReference type="Proteomes" id="UP001231362">
    <property type="component" value="Unassembled WGS sequence"/>
</dbReference>
<keyword evidence="5" id="KW-1185">Reference proteome</keyword>
<dbReference type="Pfam" id="PF13786">
    <property type="entry name" value="DUF4179"/>
    <property type="match status" value="1"/>
</dbReference>
<reference evidence="4 5" key="1">
    <citation type="submission" date="2023-07" db="EMBL/GenBank/DDBJ databases">
        <title>Genomic Encyclopedia of Type Strains, Phase IV (KMG-IV): sequencing the most valuable type-strain genomes for metagenomic binning, comparative biology and taxonomic classification.</title>
        <authorList>
            <person name="Goeker M."/>
        </authorList>
    </citation>
    <scope>NUCLEOTIDE SEQUENCE [LARGE SCALE GENOMIC DNA]</scope>
    <source>
        <strain evidence="4 5">DSM 23948</strain>
    </source>
</reference>
<name>A0ABT9V5K1_9BACL</name>
<evidence type="ECO:0000256" key="1">
    <source>
        <dbReference type="SAM" id="Phobius"/>
    </source>
</evidence>